<sequence>MDAFYLIVFLSLACFALIFEVRQQVHFQSRDDEASVGRPSNQFKAFRTNYLWVYSLMMAGDWLQGPYIYALYEHYGYQVKDIGRLFIFGFGSSMVFGTVVGAMADKYGRRNACLLYVVTYSLSCLTKHFRQYWILLMGRLLGGVSTSLLFSTFESWLVAEHQSQGFSPALLSDIFSKSVFLGGGLMAILSGLLGDFLVAGLCLGATAPFDAAILVMMTGGLIVASTWSENYGGESTGSLTEQFLGGLKAIGEDRKVMLLGAMQALFEASMYTFVFLWTPALSPHGEKIPHGIVFACFMTACMAGSALAGLLMQRYRIENFMVAVFVLSAASMAVPLFFHLRVRDNDAGSSLGESGMGGIDTSGKMQLMSFCLFEGCVGMFWPAMMSMRARFVPEEYRSTVINIFRMPLNFLVCLMLFKVSSFPLSVIFGFCLVFLLVCALCQLSLNYLVSMAEVGGATYSNGIASSLPALNGLRHASSPIISSTKQSEVVLTSPEGQLVPSNTVQVVPGVIGHRVGHVGRTTRSSTSFH</sequence>
<dbReference type="CDD" id="cd17487">
    <property type="entry name" value="MFS_MFSD5_like"/>
    <property type="match status" value="1"/>
</dbReference>
<comment type="function">
    <text evidence="1">Mediates high-affinity intracellular uptake of the rare oligo-element molybdenum.</text>
</comment>
<evidence type="ECO:0000256" key="1">
    <source>
        <dbReference type="ARBA" id="ARBA00003019"/>
    </source>
</evidence>
<keyword evidence="4" id="KW-0813">Transport</keyword>
<evidence type="ECO:0000313" key="15">
    <source>
        <dbReference type="Proteomes" id="UP000232323"/>
    </source>
</evidence>
<reference evidence="14 15" key="1">
    <citation type="submission" date="2017-08" db="EMBL/GenBank/DDBJ databases">
        <title>Acidophilic green algal genome provides insights into adaptation to an acidic environment.</title>
        <authorList>
            <person name="Hirooka S."/>
            <person name="Hirose Y."/>
            <person name="Kanesaki Y."/>
            <person name="Higuchi S."/>
            <person name="Fujiwara T."/>
            <person name="Onuma R."/>
            <person name="Era A."/>
            <person name="Ohbayashi R."/>
            <person name="Uzuka A."/>
            <person name="Nozaki H."/>
            <person name="Yoshikawa H."/>
            <person name="Miyagishima S.Y."/>
        </authorList>
    </citation>
    <scope>NUCLEOTIDE SEQUENCE [LARGE SCALE GENOMIC DNA]</scope>
    <source>
        <strain evidence="14 15">NIES-2499</strain>
    </source>
</reference>
<keyword evidence="9 12" id="KW-0472">Membrane</keyword>
<feature type="transmembrane region" description="Helical" evidence="12">
    <location>
        <begin position="51"/>
        <end position="72"/>
    </location>
</feature>
<gene>
    <name evidence="14" type="ORF">CEUSTIGMA_g2211.t1</name>
</gene>
<dbReference type="PANTHER" id="PTHR23516:SF1">
    <property type="entry name" value="MOLYBDATE-ANION TRANSPORTER"/>
    <property type="match status" value="1"/>
</dbReference>
<feature type="transmembrane region" description="Helical" evidence="12">
    <location>
        <begin position="292"/>
        <end position="312"/>
    </location>
</feature>
<proteinExistence type="predicted"/>
<accession>A0A250WV92</accession>
<dbReference type="Pfam" id="PF05631">
    <property type="entry name" value="MFS_5"/>
    <property type="match status" value="1"/>
</dbReference>
<dbReference type="Gene3D" id="1.20.1250.20">
    <property type="entry name" value="MFS general substrate transporter like domains"/>
    <property type="match status" value="1"/>
</dbReference>
<organism evidence="14 15">
    <name type="scientific">Chlamydomonas eustigma</name>
    <dbReference type="NCBI Taxonomy" id="1157962"/>
    <lineage>
        <taxon>Eukaryota</taxon>
        <taxon>Viridiplantae</taxon>
        <taxon>Chlorophyta</taxon>
        <taxon>core chlorophytes</taxon>
        <taxon>Chlorophyceae</taxon>
        <taxon>CS clade</taxon>
        <taxon>Chlamydomonadales</taxon>
        <taxon>Chlamydomonadaceae</taxon>
        <taxon>Chlamydomonas</taxon>
    </lineage>
</organism>
<dbReference type="OrthoDB" id="263957at2759"/>
<evidence type="ECO:0000313" key="14">
    <source>
        <dbReference type="EMBL" id="GAX74764.1"/>
    </source>
</evidence>
<name>A0A250WV92_9CHLO</name>
<dbReference type="InterPro" id="IPR008509">
    <property type="entry name" value="MOT2/MFSD5"/>
</dbReference>
<feature type="transmembrane region" description="Helical" evidence="12">
    <location>
        <begin position="319"/>
        <end position="338"/>
    </location>
</feature>
<evidence type="ECO:0000256" key="6">
    <source>
        <dbReference type="ARBA" id="ARBA00022692"/>
    </source>
</evidence>
<keyword evidence="15" id="KW-1185">Reference proteome</keyword>
<evidence type="ECO:0000256" key="11">
    <source>
        <dbReference type="ARBA" id="ARBA00032555"/>
    </source>
</evidence>
<evidence type="ECO:0000256" key="7">
    <source>
        <dbReference type="ARBA" id="ARBA00022989"/>
    </source>
</evidence>
<feature type="transmembrane region" description="Helical" evidence="12">
    <location>
        <begin position="84"/>
        <end position="104"/>
    </location>
</feature>
<dbReference type="GO" id="GO:0005886">
    <property type="term" value="C:plasma membrane"/>
    <property type="evidence" value="ECO:0007669"/>
    <property type="project" value="UniProtKB-SubCell"/>
</dbReference>
<dbReference type="PANTHER" id="PTHR23516">
    <property type="entry name" value="SAM (S-ADENOSYL METHIONINE) TRANSPORTER"/>
    <property type="match status" value="1"/>
</dbReference>
<comment type="subcellular location">
    <subcellularLocation>
        <location evidence="2">Cell membrane</location>
        <topology evidence="2">Multi-pass membrane protein</topology>
    </subcellularLocation>
</comment>
<feature type="signal peptide" evidence="13">
    <location>
        <begin position="1"/>
        <end position="18"/>
    </location>
</feature>
<feature type="transmembrane region" description="Helical" evidence="12">
    <location>
        <begin position="256"/>
        <end position="280"/>
    </location>
</feature>
<evidence type="ECO:0000256" key="13">
    <source>
        <dbReference type="SAM" id="SignalP"/>
    </source>
</evidence>
<keyword evidence="8" id="KW-0406">Ion transport</keyword>
<feature type="chain" id="PRO_5013146112" description="Molybdate-anion transporter" evidence="13">
    <location>
        <begin position="19"/>
        <end position="529"/>
    </location>
</feature>
<keyword evidence="13" id="KW-0732">Signal</keyword>
<dbReference type="GO" id="GO:0015098">
    <property type="term" value="F:molybdate ion transmembrane transporter activity"/>
    <property type="evidence" value="ECO:0007669"/>
    <property type="project" value="InterPro"/>
</dbReference>
<evidence type="ECO:0000256" key="12">
    <source>
        <dbReference type="SAM" id="Phobius"/>
    </source>
</evidence>
<keyword evidence="7 12" id="KW-1133">Transmembrane helix</keyword>
<feature type="transmembrane region" description="Helical" evidence="12">
    <location>
        <begin position="423"/>
        <end position="445"/>
    </location>
</feature>
<dbReference type="InterPro" id="IPR036259">
    <property type="entry name" value="MFS_trans_sf"/>
</dbReference>
<evidence type="ECO:0000256" key="5">
    <source>
        <dbReference type="ARBA" id="ARBA00022475"/>
    </source>
</evidence>
<feature type="transmembrane region" description="Helical" evidence="12">
    <location>
        <begin position="132"/>
        <end position="158"/>
    </location>
</feature>
<feature type="transmembrane region" description="Helical" evidence="12">
    <location>
        <begin position="399"/>
        <end position="417"/>
    </location>
</feature>
<feature type="transmembrane region" description="Helical" evidence="12">
    <location>
        <begin position="179"/>
        <end position="201"/>
    </location>
</feature>
<dbReference type="Proteomes" id="UP000232323">
    <property type="component" value="Unassembled WGS sequence"/>
</dbReference>
<evidence type="ECO:0000256" key="4">
    <source>
        <dbReference type="ARBA" id="ARBA00022448"/>
    </source>
</evidence>
<dbReference type="AlphaFoldDB" id="A0A250WV92"/>
<keyword evidence="6 12" id="KW-0812">Transmembrane</keyword>
<feature type="transmembrane region" description="Helical" evidence="12">
    <location>
        <begin position="367"/>
        <end position="387"/>
    </location>
</feature>
<evidence type="ECO:0000256" key="10">
    <source>
        <dbReference type="ARBA" id="ARBA00030646"/>
    </source>
</evidence>
<dbReference type="SUPFAM" id="SSF103473">
    <property type="entry name" value="MFS general substrate transporter"/>
    <property type="match status" value="1"/>
</dbReference>
<protein>
    <recommendedName>
        <fullName evidence="3">Molybdate-anion transporter</fullName>
    </recommendedName>
    <alternativeName>
        <fullName evidence="10">Major facilitator superfamily domain-containing protein 5</fullName>
    </alternativeName>
    <alternativeName>
        <fullName evidence="11">Molybdate transporter 2 homolog</fullName>
    </alternativeName>
</protein>
<evidence type="ECO:0000256" key="3">
    <source>
        <dbReference type="ARBA" id="ARBA00021242"/>
    </source>
</evidence>
<keyword evidence="5" id="KW-1003">Cell membrane</keyword>
<evidence type="ECO:0000256" key="2">
    <source>
        <dbReference type="ARBA" id="ARBA00004651"/>
    </source>
</evidence>
<dbReference type="EMBL" id="BEGY01000009">
    <property type="protein sequence ID" value="GAX74764.1"/>
    <property type="molecule type" value="Genomic_DNA"/>
</dbReference>
<evidence type="ECO:0000256" key="9">
    <source>
        <dbReference type="ARBA" id="ARBA00023136"/>
    </source>
</evidence>
<comment type="caution">
    <text evidence="14">The sequence shown here is derived from an EMBL/GenBank/DDBJ whole genome shotgun (WGS) entry which is preliminary data.</text>
</comment>
<dbReference type="GO" id="GO:0006811">
    <property type="term" value="P:monoatomic ion transport"/>
    <property type="evidence" value="ECO:0007669"/>
    <property type="project" value="UniProtKB-KW"/>
</dbReference>
<evidence type="ECO:0000256" key="8">
    <source>
        <dbReference type="ARBA" id="ARBA00023065"/>
    </source>
</evidence>